<dbReference type="PANTHER" id="PTHR31690">
    <property type="entry name" value="FUCOSE MUTAROTASE"/>
    <property type="match status" value="1"/>
</dbReference>
<dbReference type="InterPro" id="IPR050443">
    <property type="entry name" value="RbsD/FucU_mutarotase"/>
</dbReference>
<dbReference type="InterPro" id="IPR007721">
    <property type="entry name" value="RbsD_FucU"/>
</dbReference>
<dbReference type="GO" id="GO:0006004">
    <property type="term" value="P:fucose metabolic process"/>
    <property type="evidence" value="ECO:0007669"/>
    <property type="project" value="TreeGrafter"/>
</dbReference>
<dbReference type="GO" id="GO:0036373">
    <property type="term" value="F:L-fucose mutarotase activity"/>
    <property type="evidence" value="ECO:0007669"/>
    <property type="project" value="UniProtKB-EC"/>
</dbReference>
<feature type="non-terminal residue" evidence="4">
    <location>
        <position position="1"/>
    </location>
</feature>
<dbReference type="Gene3D" id="3.40.1650.10">
    <property type="entry name" value="RbsD-like domain"/>
    <property type="match status" value="1"/>
</dbReference>
<accession>A0A381UA07</accession>
<dbReference type="Pfam" id="PF05025">
    <property type="entry name" value="RbsD_FucU"/>
    <property type="match status" value="1"/>
</dbReference>
<evidence type="ECO:0000256" key="2">
    <source>
        <dbReference type="ARBA" id="ARBA00036324"/>
    </source>
</evidence>
<name>A0A381UA07_9ZZZZ</name>
<evidence type="ECO:0000256" key="3">
    <source>
        <dbReference type="ARBA" id="ARBA00038859"/>
    </source>
</evidence>
<evidence type="ECO:0000256" key="1">
    <source>
        <dbReference type="ARBA" id="ARBA00023235"/>
    </source>
</evidence>
<keyword evidence="1" id="KW-0413">Isomerase</keyword>
<protein>
    <recommendedName>
        <fullName evidence="3">L-fucose mutarotase</fullName>
        <ecNumber evidence="3">5.1.3.29</ecNumber>
    </recommendedName>
</protein>
<gene>
    <name evidence="4" type="ORF">METZ01_LOCUS77910</name>
</gene>
<reference evidence="4" key="1">
    <citation type="submission" date="2018-05" db="EMBL/GenBank/DDBJ databases">
        <authorList>
            <person name="Lanie J.A."/>
            <person name="Ng W.-L."/>
            <person name="Kazmierczak K.M."/>
            <person name="Andrzejewski T.M."/>
            <person name="Davidsen T.M."/>
            <person name="Wayne K.J."/>
            <person name="Tettelin H."/>
            <person name="Glass J.I."/>
            <person name="Rusch D."/>
            <person name="Podicherti R."/>
            <person name="Tsui H.-C.T."/>
            <person name="Winkler M.E."/>
        </authorList>
    </citation>
    <scope>NUCLEOTIDE SEQUENCE</scope>
</reference>
<dbReference type="SUPFAM" id="SSF102546">
    <property type="entry name" value="RbsD-like"/>
    <property type="match status" value="1"/>
</dbReference>
<dbReference type="GO" id="GO:0042806">
    <property type="term" value="F:fucose binding"/>
    <property type="evidence" value="ECO:0007669"/>
    <property type="project" value="TreeGrafter"/>
</dbReference>
<dbReference type="EC" id="5.1.3.29" evidence="3"/>
<dbReference type="AlphaFoldDB" id="A0A381UA07"/>
<proteinExistence type="predicted"/>
<comment type="catalytic activity">
    <reaction evidence="2">
        <text>alpha-L-fucose = beta-L-fucose</text>
        <dbReference type="Rhea" id="RHEA:25580"/>
        <dbReference type="ChEBI" id="CHEBI:42548"/>
        <dbReference type="ChEBI" id="CHEBI:42589"/>
        <dbReference type="EC" id="5.1.3.29"/>
    </reaction>
</comment>
<dbReference type="PANTHER" id="PTHR31690:SF4">
    <property type="entry name" value="FUCOSE MUTAROTASE"/>
    <property type="match status" value="1"/>
</dbReference>
<sequence length="149" mass="16285">VLLHSQLIHPEINGILGQAGHHSKVLISDGNYPASSKIGPEAELVSLNLSPGVVTCSQVLRALVTAIPLEAINTMGIPEDDPYAKHGPPPVWTEYEQILEETKLDLKLEPIQKWDFYDAVMSDDHVLTIQTADQALWANVLLTIGCRVS</sequence>
<evidence type="ECO:0000313" key="4">
    <source>
        <dbReference type="EMBL" id="SVA25056.1"/>
    </source>
</evidence>
<organism evidence="4">
    <name type="scientific">marine metagenome</name>
    <dbReference type="NCBI Taxonomy" id="408172"/>
    <lineage>
        <taxon>unclassified sequences</taxon>
        <taxon>metagenomes</taxon>
        <taxon>ecological metagenomes</taxon>
    </lineage>
</organism>
<dbReference type="EMBL" id="UINC01006032">
    <property type="protein sequence ID" value="SVA25056.1"/>
    <property type="molecule type" value="Genomic_DNA"/>
</dbReference>
<dbReference type="InterPro" id="IPR023750">
    <property type="entry name" value="RbsD-like_sf"/>
</dbReference>